<dbReference type="Pfam" id="PF22818">
    <property type="entry name" value="ApeI-like"/>
    <property type="match status" value="1"/>
</dbReference>
<accession>A0ABX7XNT8</accession>
<feature type="domain" description="ApeI dehydratase-like" evidence="1">
    <location>
        <begin position="21"/>
        <end position="101"/>
    </location>
</feature>
<gene>
    <name evidence="2" type="ORF">J5A58_06735</name>
</gene>
<dbReference type="SUPFAM" id="SSF54637">
    <property type="entry name" value="Thioesterase/thiol ester dehydrase-isomerase"/>
    <property type="match status" value="1"/>
</dbReference>
<evidence type="ECO:0000259" key="1">
    <source>
        <dbReference type="Pfam" id="PF22818"/>
    </source>
</evidence>
<sequence>MELKNNLYTIVSKEGVGLMVSYTIKLIPSCVIYQAHFPGEPITPGVCIVQMAKELIEELLTEQTAVAHHLEITKVKNVKFLSIISPKEHQQITYQIKKLEQSEAEKTIEAQVVVLSEEKPMAKISLIMHVG</sequence>
<evidence type="ECO:0000313" key="3">
    <source>
        <dbReference type="Proteomes" id="UP000682195"/>
    </source>
</evidence>
<keyword evidence="3" id="KW-1185">Reference proteome</keyword>
<dbReference type="RefSeq" id="WP_211807312.1">
    <property type="nucleotide sequence ID" value="NZ_CP072361.1"/>
</dbReference>
<proteinExistence type="predicted"/>
<reference evidence="2 3" key="1">
    <citation type="submission" date="2021-03" db="EMBL/GenBank/DDBJ databases">
        <title>Human Oral Microbial Genomes.</title>
        <authorList>
            <person name="Johnston C.D."/>
            <person name="Chen T."/>
            <person name="Dewhirst F.E."/>
        </authorList>
    </citation>
    <scope>NUCLEOTIDE SEQUENCE [LARGE SCALE GENOMIC DNA]</scope>
    <source>
        <strain evidence="2 3">F0054</strain>
    </source>
</reference>
<dbReference type="InterPro" id="IPR054545">
    <property type="entry name" value="ApeI-like"/>
</dbReference>
<organism evidence="2 3">
    <name type="scientific">Prevotella melaninogenica</name>
    <dbReference type="NCBI Taxonomy" id="28132"/>
    <lineage>
        <taxon>Bacteria</taxon>
        <taxon>Pseudomonadati</taxon>
        <taxon>Bacteroidota</taxon>
        <taxon>Bacteroidia</taxon>
        <taxon>Bacteroidales</taxon>
        <taxon>Prevotellaceae</taxon>
        <taxon>Prevotella</taxon>
    </lineage>
</organism>
<dbReference type="Gene3D" id="3.10.129.10">
    <property type="entry name" value="Hotdog Thioesterase"/>
    <property type="match status" value="1"/>
</dbReference>
<dbReference type="Proteomes" id="UP000682195">
    <property type="component" value="Chromosome 1"/>
</dbReference>
<name>A0ABX7XNT8_9BACT</name>
<dbReference type="InterPro" id="IPR029069">
    <property type="entry name" value="HotDog_dom_sf"/>
</dbReference>
<evidence type="ECO:0000313" key="2">
    <source>
        <dbReference type="EMBL" id="QUB75217.1"/>
    </source>
</evidence>
<dbReference type="EMBL" id="CP072361">
    <property type="protein sequence ID" value="QUB75217.1"/>
    <property type="molecule type" value="Genomic_DNA"/>
</dbReference>
<protein>
    <submittedName>
        <fullName evidence="2">Hydroxymyristoyl-ACP dehydratase</fullName>
    </submittedName>
</protein>